<evidence type="ECO:0000256" key="1">
    <source>
        <dbReference type="SAM" id="MobiDB-lite"/>
    </source>
</evidence>
<comment type="caution">
    <text evidence="2">The sequence shown here is derived from an EMBL/GenBank/DDBJ whole genome shotgun (WGS) entry which is preliminary data.</text>
</comment>
<feature type="compositionally biased region" description="Polar residues" evidence="1">
    <location>
        <begin position="169"/>
        <end position="181"/>
    </location>
</feature>
<reference evidence="2" key="1">
    <citation type="submission" date="2019-11" db="EMBL/GenBank/DDBJ databases">
        <title>Genomic insights into an expanded diversity of filamentous marine cyanobacteria reveals the extraordinary biosynthetic potential of Moorea and Okeania.</title>
        <authorList>
            <person name="Ferreira Leao T."/>
            <person name="Wang M."/>
            <person name="Moss N."/>
            <person name="Da Silva R."/>
            <person name="Sanders J."/>
            <person name="Nurk S."/>
            <person name="Gurevich A."/>
            <person name="Humphrey G."/>
            <person name="Reher R."/>
            <person name="Zhu Q."/>
            <person name="Belda-Ferre P."/>
            <person name="Glukhov E."/>
            <person name="Rex R."/>
            <person name="Dorrestein P.C."/>
            <person name="Knight R."/>
            <person name="Pevzner P."/>
            <person name="Gerwick W.H."/>
            <person name="Gerwick L."/>
        </authorList>
    </citation>
    <scope>NUCLEOTIDE SEQUENCE</scope>
    <source>
        <strain evidence="2">SIO1C4</strain>
    </source>
</reference>
<organism evidence="2">
    <name type="scientific">Symploca sp. SIO1C4</name>
    <dbReference type="NCBI Taxonomy" id="2607765"/>
    <lineage>
        <taxon>Bacteria</taxon>
        <taxon>Bacillati</taxon>
        <taxon>Cyanobacteriota</taxon>
        <taxon>Cyanophyceae</taxon>
        <taxon>Coleofasciculales</taxon>
        <taxon>Coleofasciculaceae</taxon>
        <taxon>Symploca</taxon>
    </lineage>
</organism>
<feature type="compositionally biased region" description="Polar residues" evidence="1">
    <location>
        <begin position="51"/>
        <end position="65"/>
    </location>
</feature>
<feature type="non-terminal residue" evidence="2">
    <location>
        <position position="1"/>
    </location>
</feature>
<protein>
    <submittedName>
        <fullName evidence="2">Ribonuclease E/G</fullName>
    </submittedName>
</protein>
<proteinExistence type="predicted"/>
<feature type="compositionally biased region" description="Acidic residues" evidence="1">
    <location>
        <begin position="66"/>
        <end position="76"/>
    </location>
</feature>
<evidence type="ECO:0000313" key="2">
    <source>
        <dbReference type="EMBL" id="NER28967.1"/>
    </source>
</evidence>
<feature type="region of interest" description="Disordered" evidence="1">
    <location>
        <begin position="18"/>
        <end position="38"/>
    </location>
</feature>
<sequence>LDFAPFNYTDELELVNHPSYQEQGVANGSTRRRRRRRIDEPVVKDELALKSNSRPTLVSQRSSDLSIEDDVSDTGDLEGKPLVKSREAEPLEKIVVEMTSEEQDVYALMGISPLKKLNREIRHPKSAIVSVVLPGEAEQMETSSEISLKPSVVEMPEVESLQELDETETPQQLILTSPVELSTTEEITTDSPSSPSESESSSESDSSHPLVRRRRRRSSAIDS</sequence>
<gene>
    <name evidence="2" type="ORF">F6J89_15345</name>
</gene>
<accession>A0A6B3NBB0</accession>
<dbReference type="EMBL" id="JAAHFQ010000286">
    <property type="protein sequence ID" value="NER28967.1"/>
    <property type="molecule type" value="Genomic_DNA"/>
</dbReference>
<feature type="compositionally biased region" description="Low complexity" evidence="1">
    <location>
        <begin position="182"/>
        <end position="204"/>
    </location>
</feature>
<dbReference type="AlphaFoldDB" id="A0A6B3NBB0"/>
<feature type="compositionally biased region" description="Polar residues" evidence="1">
    <location>
        <begin position="18"/>
        <end position="29"/>
    </location>
</feature>
<name>A0A6B3NBB0_9CYAN</name>
<feature type="region of interest" description="Disordered" evidence="1">
    <location>
        <begin position="51"/>
        <end position="82"/>
    </location>
</feature>
<feature type="compositionally biased region" description="Basic residues" evidence="1">
    <location>
        <begin position="210"/>
        <end position="223"/>
    </location>
</feature>
<feature type="region of interest" description="Disordered" evidence="1">
    <location>
        <begin position="162"/>
        <end position="223"/>
    </location>
</feature>